<feature type="transmembrane region" description="Helical" evidence="8">
    <location>
        <begin position="119"/>
        <end position="136"/>
    </location>
</feature>
<dbReference type="AlphaFoldDB" id="A0A1D3TYX0"/>
<dbReference type="OrthoDB" id="9813906at2"/>
<keyword evidence="6 8" id="KW-1133">Transmembrane helix</keyword>
<reference evidence="9 10" key="1">
    <citation type="submission" date="2016-09" db="EMBL/GenBank/DDBJ databases">
        <authorList>
            <person name="Capua I."/>
            <person name="De Benedictis P."/>
            <person name="Joannis T."/>
            <person name="Lombin L.H."/>
            <person name="Cattoli G."/>
        </authorList>
    </citation>
    <scope>NUCLEOTIDE SEQUENCE [LARGE SCALE GENOMIC DNA]</scope>
    <source>
        <strain evidence="9 10">GluBS11</strain>
    </source>
</reference>
<dbReference type="PANTHER" id="PTHR32196:SF21">
    <property type="entry name" value="ABC TRANSPORTER PERMEASE PROTEIN YPHD-RELATED"/>
    <property type="match status" value="1"/>
</dbReference>
<evidence type="ECO:0000313" key="9">
    <source>
        <dbReference type="EMBL" id="SCP99705.1"/>
    </source>
</evidence>
<evidence type="ECO:0000256" key="3">
    <source>
        <dbReference type="ARBA" id="ARBA00022475"/>
    </source>
</evidence>
<evidence type="ECO:0000313" key="10">
    <source>
        <dbReference type="Proteomes" id="UP000199315"/>
    </source>
</evidence>
<feature type="transmembrane region" description="Helical" evidence="8">
    <location>
        <begin position="156"/>
        <end position="178"/>
    </location>
</feature>
<dbReference type="Pfam" id="PF02653">
    <property type="entry name" value="BPD_transp_2"/>
    <property type="match status" value="1"/>
</dbReference>
<evidence type="ECO:0000256" key="6">
    <source>
        <dbReference type="ARBA" id="ARBA00022989"/>
    </source>
</evidence>
<dbReference type="CDD" id="cd06579">
    <property type="entry name" value="TM_PBP1_transp_AraH_like"/>
    <property type="match status" value="1"/>
</dbReference>
<keyword evidence="5 8" id="KW-0812">Transmembrane</keyword>
<keyword evidence="3" id="KW-1003">Cell membrane</keyword>
<dbReference type="RefSeq" id="WP_091236979.1">
    <property type="nucleotide sequence ID" value="NZ_FMKA01000054.1"/>
</dbReference>
<dbReference type="EMBL" id="FMKA01000054">
    <property type="protein sequence ID" value="SCP99705.1"/>
    <property type="molecule type" value="Genomic_DNA"/>
</dbReference>
<comment type="subcellular location">
    <subcellularLocation>
        <location evidence="1">Cell membrane</location>
        <topology evidence="1">Multi-pass membrane protein</topology>
    </subcellularLocation>
</comment>
<feature type="transmembrane region" description="Helical" evidence="8">
    <location>
        <begin position="41"/>
        <end position="60"/>
    </location>
</feature>
<organism evidence="9 10">
    <name type="scientific">Anaerobium acetethylicum</name>
    <dbReference type="NCBI Taxonomy" id="1619234"/>
    <lineage>
        <taxon>Bacteria</taxon>
        <taxon>Bacillati</taxon>
        <taxon>Bacillota</taxon>
        <taxon>Clostridia</taxon>
        <taxon>Lachnospirales</taxon>
        <taxon>Lachnospiraceae</taxon>
        <taxon>Anaerobium</taxon>
    </lineage>
</organism>
<sequence>MKEKTKPNLRKYSLVLILIGMIAICSILSENFLTPTNLTNVLKQVSIVTICAFAQAMIIISGEIDLSIGFLAGMAGTFACIMYIATGNLFLAFTFGVLLGAAVGAVNGLFVAYFKLPSFIVTLAMQTICFGAISLYTGGQNIYKIGNFKVLGQSKLFGFLPVTVLFMIIMLIITHTVLKYTKFGRYLYAIGGNSDAANAAGVQVCKVKWAIFIVSGMFAAIAGMVMMGRLNAGIPSEGGGYETDAITAAVIGGTSFSGGAGTAFGTFLGSVIIGVLNNIMNLLGVDSYLQMIIKGSIIIFAVLADYFSKNQKSGIKIMASTSDVKKSENK</sequence>
<dbReference type="InterPro" id="IPR001851">
    <property type="entry name" value="ABC_transp_permease"/>
</dbReference>
<feature type="transmembrane region" description="Helical" evidence="8">
    <location>
        <begin position="12"/>
        <end position="29"/>
    </location>
</feature>
<dbReference type="STRING" id="1619234.SAMN05421730_10547"/>
<proteinExistence type="predicted"/>
<dbReference type="Proteomes" id="UP000199315">
    <property type="component" value="Unassembled WGS sequence"/>
</dbReference>
<dbReference type="GO" id="GO:0005886">
    <property type="term" value="C:plasma membrane"/>
    <property type="evidence" value="ECO:0007669"/>
    <property type="project" value="UniProtKB-SubCell"/>
</dbReference>
<evidence type="ECO:0000256" key="2">
    <source>
        <dbReference type="ARBA" id="ARBA00022448"/>
    </source>
</evidence>
<feature type="transmembrane region" description="Helical" evidence="8">
    <location>
        <begin position="67"/>
        <end position="85"/>
    </location>
</feature>
<feature type="transmembrane region" description="Helical" evidence="8">
    <location>
        <begin position="91"/>
        <end position="112"/>
    </location>
</feature>
<evidence type="ECO:0000256" key="8">
    <source>
        <dbReference type="SAM" id="Phobius"/>
    </source>
</evidence>
<name>A0A1D3TYX0_9FIRM</name>
<evidence type="ECO:0000256" key="4">
    <source>
        <dbReference type="ARBA" id="ARBA00022519"/>
    </source>
</evidence>
<keyword evidence="2" id="KW-0813">Transport</keyword>
<accession>A0A1D3TYX0</accession>
<evidence type="ECO:0000256" key="5">
    <source>
        <dbReference type="ARBA" id="ARBA00022692"/>
    </source>
</evidence>
<dbReference type="GO" id="GO:0022857">
    <property type="term" value="F:transmembrane transporter activity"/>
    <property type="evidence" value="ECO:0007669"/>
    <property type="project" value="InterPro"/>
</dbReference>
<dbReference type="PANTHER" id="PTHR32196">
    <property type="entry name" value="ABC TRANSPORTER PERMEASE PROTEIN YPHD-RELATED-RELATED"/>
    <property type="match status" value="1"/>
</dbReference>
<protein>
    <submittedName>
        <fullName evidence="9">Inositol transport system permease protein</fullName>
    </submittedName>
</protein>
<evidence type="ECO:0000256" key="7">
    <source>
        <dbReference type="ARBA" id="ARBA00023136"/>
    </source>
</evidence>
<keyword evidence="7 8" id="KW-0472">Membrane</keyword>
<feature type="transmembrane region" description="Helical" evidence="8">
    <location>
        <begin position="209"/>
        <end position="227"/>
    </location>
</feature>
<keyword evidence="10" id="KW-1185">Reference proteome</keyword>
<evidence type="ECO:0000256" key="1">
    <source>
        <dbReference type="ARBA" id="ARBA00004651"/>
    </source>
</evidence>
<gene>
    <name evidence="9" type="ORF">SAMN05421730_10547</name>
</gene>
<keyword evidence="4" id="KW-0997">Cell inner membrane</keyword>